<name>A0A645D2P6_9ZZZZ</name>
<proteinExistence type="predicted"/>
<feature type="region of interest" description="Disordered" evidence="1">
    <location>
        <begin position="1"/>
        <end position="47"/>
    </location>
</feature>
<gene>
    <name evidence="2" type="ORF">SDC9_130628</name>
</gene>
<organism evidence="2">
    <name type="scientific">bioreactor metagenome</name>
    <dbReference type="NCBI Taxonomy" id="1076179"/>
    <lineage>
        <taxon>unclassified sequences</taxon>
        <taxon>metagenomes</taxon>
        <taxon>ecological metagenomes</taxon>
    </lineage>
</organism>
<protein>
    <submittedName>
        <fullName evidence="2">Uncharacterized protein</fullName>
    </submittedName>
</protein>
<dbReference type="EMBL" id="VSSQ01032332">
    <property type="protein sequence ID" value="MPM83564.1"/>
    <property type="molecule type" value="Genomic_DNA"/>
</dbReference>
<dbReference type="AlphaFoldDB" id="A0A645D2P6"/>
<evidence type="ECO:0000313" key="2">
    <source>
        <dbReference type="EMBL" id="MPM83564.1"/>
    </source>
</evidence>
<comment type="caution">
    <text evidence="2">The sequence shown here is derived from an EMBL/GenBank/DDBJ whole genome shotgun (WGS) entry which is preliminary data.</text>
</comment>
<evidence type="ECO:0000256" key="1">
    <source>
        <dbReference type="SAM" id="MobiDB-lite"/>
    </source>
</evidence>
<accession>A0A645D2P6</accession>
<reference evidence="2" key="1">
    <citation type="submission" date="2019-08" db="EMBL/GenBank/DDBJ databases">
        <authorList>
            <person name="Kucharzyk K."/>
            <person name="Murdoch R.W."/>
            <person name="Higgins S."/>
            <person name="Loffler F."/>
        </authorList>
    </citation>
    <scope>NUCLEOTIDE SEQUENCE</scope>
</reference>
<sequence length="47" mass="5281">MSARDVVGEQAQRDRGESRTEQRHDLRGEQAPIDLIPQDAQHGAIIE</sequence>
<feature type="compositionally biased region" description="Basic and acidic residues" evidence="1">
    <location>
        <begin position="11"/>
        <end position="28"/>
    </location>
</feature>